<evidence type="ECO:0000256" key="8">
    <source>
        <dbReference type="ARBA" id="ARBA00022723"/>
    </source>
</evidence>
<evidence type="ECO:0000256" key="11">
    <source>
        <dbReference type="ARBA" id="ARBA00022786"/>
    </source>
</evidence>
<evidence type="ECO:0000256" key="12">
    <source>
        <dbReference type="ARBA" id="ARBA00022833"/>
    </source>
</evidence>
<evidence type="ECO:0000256" key="6">
    <source>
        <dbReference type="ARBA" id="ARBA00012251"/>
    </source>
</evidence>
<dbReference type="SMART" id="SM00647">
    <property type="entry name" value="IBR"/>
    <property type="match status" value="2"/>
</dbReference>
<dbReference type="Proteomes" id="UP000504610">
    <property type="component" value="Chromosome 9"/>
</dbReference>
<dbReference type="InterPro" id="IPR002867">
    <property type="entry name" value="IBR_dom"/>
</dbReference>
<keyword evidence="12" id="KW-0862">Zinc</keyword>
<feature type="region of interest" description="Disordered" evidence="14">
    <location>
        <begin position="1"/>
        <end position="47"/>
    </location>
</feature>
<evidence type="ECO:0000256" key="13">
    <source>
        <dbReference type="PROSITE-ProRule" id="PRU00175"/>
    </source>
</evidence>
<keyword evidence="9" id="KW-0677">Repeat</keyword>
<dbReference type="InterPro" id="IPR031127">
    <property type="entry name" value="E3_UB_ligase_RBR"/>
</dbReference>
<dbReference type="Pfam" id="PF26200">
    <property type="entry name" value="Rcat_RNF216"/>
    <property type="match status" value="1"/>
</dbReference>
<evidence type="ECO:0000256" key="7">
    <source>
        <dbReference type="ARBA" id="ARBA00022679"/>
    </source>
</evidence>
<dbReference type="GO" id="GO:0016567">
    <property type="term" value="P:protein ubiquitination"/>
    <property type="evidence" value="ECO:0007669"/>
    <property type="project" value="UniProtKB-UniPathway"/>
</dbReference>
<keyword evidence="8" id="KW-0479">Metal-binding</keyword>
<dbReference type="FunFam" id="3.30.40.10:FF:000019">
    <property type="entry name" value="RBR-type E3 ubiquitin transferase"/>
    <property type="match status" value="1"/>
</dbReference>
<dbReference type="PROSITE" id="PS51873">
    <property type="entry name" value="TRIAD"/>
    <property type="match status" value="1"/>
</dbReference>
<dbReference type="InterPro" id="IPR013083">
    <property type="entry name" value="Znf_RING/FYVE/PHD"/>
</dbReference>
<evidence type="ECO:0000256" key="5">
    <source>
        <dbReference type="ARBA" id="ARBA00005884"/>
    </source>
</evidence>
<dbReference type="CDD" id="cd22586">
    <property type="entry name" value="Rcat_RBR_ARI1-like"/>
    <property type="match status" value="1"/>
</dbReference>
<dbReference type="AlphaFoldDB" id="A0A6J0L9N3"/>
<dbReference type="Gene3D" id="1.20.120.1750">
    <property type="match status" value="1"/>
</dbReference>
<dbReference type="GO" id="GO:0061630">
    <property type="term" value="F:ubiquitin protein ligase activity"/>
    <property type="evidence" value="ECO:0007669"/>
    <property type="project" value="UniProtKB-EC"/>
</dbReference>
<feature type="compositionally biased region" description="Basic and acidic residues" evidence="14">
    <location>
        <begin position="26"/>
        <end position="40"/>
    </location>
</feature>
<keyword evidence="17" id="KW-1185">Reference proteome</keyword>
<proteinExistence type="inferred from homology"/>
<dbReference type="EC" id="2.3.2.31" evidence="6"/>
<protein>
    <recommendedName>
        <fullName evidence="6">RBR-type E3 ubiquitin transferase</fullName>
        <ecNumber evidence="6">2.3.2.31</ecNumber>
    </recommendedName>
</protein>
<dbReference type="PROSITE" id="PS50089">
    <property type="entry name" value="ZF_RING_2"/>
    <property type="match status" value="1"/>
</dbReference>
<feature type="compositionally biased region" description="Acidic residues" evidence="14">
    <location>
        <begin position="1"/>
        <end position="25"/>
    </location>
</feature>
<keyword evidence="7" id="KW-0808">Transferase</keyword>
<dbReference type="RefSeq" id="XP_018456226.1">
    <property type="nucleotide sequence ID" value="XM_018600724.2"/>
</dbReference>
<comment type="function">
    <text evidence="3">Might act as an E3 ubiquitin-protein ligase, or as part of E3 complex, which accepts ubiquitin from specific E2 ubiquitin-conjugating enzymes and then transfers it to substrates.</text>
</comment>
<reference evidence="18" key="2">
    <citation type="submission" date="2025-08" db="UniProtKB">
        <authorList>
            <consortium name="RefSeq"/>
        </authorList>
    </citation>
    <scope>IDENTIFICATION</scope>
    <source>
        <tissue evidence="18">Leaf</tissue>
    </source>
</reference>
<name>A0A6J0L9N3_RAPSA</name>
<dbReference type="SUPFAM" id="SSF57850">
    <property type="entry name" value="RING/U-box"/>
    <property type="match status" value="3"/>
</dbReference>
<dbReference type="PANTHER" id="PTHR11685">
    <property type="entry name" value="RBR FAMILY RING FINGER AND IBR DOMAIN-CONTAINING"/>
    <property type="match status" value="1"/>
</dbReference>
<dbReference type="Pfam" id="PF21235">
    <property type="entry name" value="UBA_ARI1"/>
    <property type="match status" value="1"/>
</dbReference>
<dbReference type="Gene3D" id="3.30.40.10">
    <property type="entry name" value="Zinc/RING finger domain, C3HC4 (zinc finger)"/>
    <property type="match status" value="1"/>
</dbReference>
<dbReference type="InterPro" id="IPR044066">
    <property type="entry name" value="TRIAD_supradom"/>
</dbReference>
<dbReference type="InterPro" id="IPR001841">
    <property type="entry name" value="Znf_RING"/>
</dbReference>
<evidence type="ECO:0000256" key="4">
    <source>
        <dbReference type="ARBA" id="ARBA00004906"/>
    </source>
</evidence>
<accession>A0A6J0L9N3</accession>
<reference evidence="17" key="1">
    <citation type="journal article" date="2019" name="Database">
        <title>The radish genome database (RadishGD): an integrated information resource for radish genomics.</title>
        <authorList>
            <person name="Yu H.J."/>
            <person name="Baek S."/>
            <person name="Lee Y.J."/>
            <person name="Cho A."/>
            <person name="Mun J.H."/>
        </authorList>
    </citation>
    <scope>NUCLEOTIDE SEQUENCE [LARGE SCALE GENOMIC DNA]</scope>
    <source>
        <strain evidence="17">cv. WK10039</strain>
    </source>
</reference>
<evidence type="ECO:0000256" key="14">
    <source>
        <dbReference type="SAM" id="MobiDB-lite"/>
    </source>
</evidence>
<evidence type="ECO:0000256" key="1">
    <source>
        <dbReference type="ARBA" id="ARBA00001798"/>
    </source>
</evidence>
<evidence type="ECO:0000313" key="18">
    <source>
        <dbReference type="RefSeq" id="XP_018456226.1"/>
    </source>
</evidence>
<dbReference type="GeneID" id="108827347"/>
<dbReference type="KEGG" id="rsz:108827347"/>
<evidence type="ECO:0000256" key="3">
    <source>
        <dbReference type="ARBA" id="ARBA00003976"/>
    </source>
</evidence>
<keyword evidence="10 13" id="KW-0863">Zinc-finger</keyword>
<evidence type="ECO:0000256" key="10">
    <source>
        <dbReference type="ARBA" id="ARBA00022771"/>
    </source>
</evidence>
<gene>
    <name evidence="18" type="primary">LOC108827347</name>
</gene>
<sequence length="551" mass="63886">MDEDYYLSYEEDEEAEEEEEDNDMYDNDKYQQAEQHEPEPSAKSTSQLITNESLVAAQKEVLARVMDLLTVKKSQARTLLIHYQWNVDKLVDVYSEKGREILFKTVGLTVFDRRPSLSESRYSLKKKKMSCEICMEDGLQSYTMTTMDCGHCFCNNCWKEHFTVKINEGMSKRIACMAYKCNAICDEDVVKKLVHPEVADKFDRFLAESYVDDNKRVKWCPSTPHCGNAIWKEDDDGEVECSCGHQFCFKCLCESHSPCSCLMWKLWSKKCEDESETLNWITVHTKMCPKCSRPVDRSYGCNLMTCICGQHFCWLCGGATGVSHDMTTIYGHSCGKFKEDKVKQMEMAKRDLERYTHYYHQYRSHKDSSKQEDKLRASVREKAASVSAKKDYVMHKDMTWVTDGADMLLRSRKVLSYTYVFAFYMFGEELFKKEMSDEEREMKKNLFENLQQQLIGYIERLSKTLNQPFESYTSDELNKMKAETINFRDVVKNLCKEMYNCVENDLLGTTPSAYNHKIASYSSDGIEKAIEFGADMVLGSSGRTSMSQQDS</sequence>
<comment type="catalytic activity">
    <reaction evidence="1">
        <text>[E2 ubiquitin-conjugating enzyme]-S-ubiquitinyl-L-cysteine + [acceptor protein]-L-lysine = [E2 ubiquitin-conjugating enzyme]-L-cysteine + [acceptor protein]-N(6)-ubiquitinyl-L-lysine.</text>
        <dbReference type="EC" id="2.3.2.31"/>
    </reaction>
</comment>
<evidence type="ECO:0000259" key="16">
    <source>
        <dbReference type="PROSITE" id="PS51873"/>
    </source>
</evidence>
<evidence type="ECO:0000256" key="2">
    <source>
        <dbReference type="ARBA" id="ARBA00001947"/>
    </source>
</evidence>
<comment type="cofactor">
    <cofactor evidence="2">
        <name>Zn(2+)</name>
        <dbReference type="ChEBI" id="CHEBI:29105"/>
    </cofactor>
</comment>
<dbReference type="OrthoDB" id="10009520at2759"/>
<evidence type="ECO:0000313" key="17">
    <source>
        <dbReference type="Proteomes" id="UP000504610"/>
    </source>
</evidence>
<dbReference type="InterPro" id="IPR045840">
    <property type="entry name" value="Ariadne"/>
</dbReference>
<dbReference type="UniPathway" id="UPA00143"/>
<dbReference type="CDD" id="cd20346">
    <property type="entry name" value="BRcat_RBR_ANKIB1"/>
    <property type="match status" value="1"/>
</dbReference>
<dbReference type="CDD" id="cd16773">
    <property type="entry name" value="RING-HC_RBR_TRIAD1"/>
    <property type="match status" value="1"/>
</dbReference>
<organism evidence="17 18">
    <name type="scientific">Raphanus sativus</name>
    <name type="common">Radish</name>
    <name type="synonym">Raphanus raphanistrum var. sativus</name>
    <dbReference type="NCBI Taxonomy" id="3726"/>
    <lineage>
        <taxon>Eukaryota</taxon>
        <taxon>Viridiplantae</taxon>
        <taxon>Streptophyta</taxon>
        <taxon>Embryophyta</taxon>
        <taxon>Tracheophyta</taxon>
        <taxon>Spermatophyta</taxon>
        <taxon>Magnoliopsida</taxon>
        <taxon>eudicotyledons</taxon>
        <taxon>Gunneridae</taxon>
        <taxon>Pentapetalae</taxon>
        <taxon>rosids</taxon>
        <taxon>malvids</taxon>
        <taxon>Brassicales</taxon>
        <taxon>Brassicaceae</taxon>
        <taxon>Brassiceae</taxon>
        <taxon>Raphanus</taxon>
    </lineage>
</organism>
<dbReference type="GO" id="GO:0008270">
    <property type="term" value="F:zinc ion binding"/>
    <property type="evidence" value="ECO:0007669"/>
    <property type="project" value="UniProtKB-KW"/>
</dbReference>
<feature type="domain" description="RING-type" evidence="16">
    <location>
        <begin position="127"/>
        <end position="338"/>
    </location>
</feature>
<dbReference type="Pfam" id="PF19422">
    <property type="entry name" value="Ariadne"/>
    <property type="match status" value="1"/>
</dbReference>
<evidence type="ECO:0000259" key="15">
    <source>
        <dbReference type="PROSITE" id="PS50089"/>
    </source>
</evidence>
<feature type="domain" description="RING-type" evidence="15">
    <location>
        <begin position="131"/>
        <end position="180"/>
    </location>
</feature>
<evidence type="ECO:0000256" key="9">
    <source>
        <dbReference type="ARBA" id="ARBA00022737"/>
    </source>
</evidence>
<comment type="pathway">
    <text evidence="4">Protein modification; protein ubiquitination.</text>
</comment>
<dbReference type="InterPro" id="IPR048962">
    <property type="entry name" value="ARIH1-like_UBL"/>
</dbReference>
<dbReference type="Pfam" id="PF01485">
    <property type="entry name" value="IBR"/>
    <property type="match status" value="1"/>
</dbReference>
<comment type="similarity">
    <text evidence="5">Belongs to the RBR family. Ariadne subfamily.</text>
</comment>
<keyword evidence="11" id="KW-0833">Ubl conjugation pathway</keyword>